<name>A0A4Y3KNJ1_9CELL</name>
<reference evidence="1 2" key="1">
    <citation type="submission" date="2019-06" db="EMBL/GenBank/DDBJ databases">
        <title>Whole genome shotgun sequence of Cellulomonas gelida NBRC 3748.</title>
        <authorList>
            <person name="Hosoyama A."/>
            <person name="Uohara A."/>
            <person name="Ohji S."/>
            <person name="Ichikawa N."/>
        </authorList>
    </citation>
    <scope>NUCLEOTIDE SEQUENCE [LARGE SCALE GENOMIC DNA]</scope>
    <source>
        <strain evidence="1 2">NBRC 3748</strain>
    </source>
</reference>
<accession>A0A4Y3KNJ1</accession>
<dbReference type="OrthoDB" id="8779161at2"/>
<dbReference type="SUPFAM" id="SSF52833">
    <property type="entry name" value="Thioredoxin-like"/>
    <property type="match status" value="1"/>
</dbReference>
<proteinExistence type="predicted"/>
<evidence type="ECO:0000313" key="2">
    <source>
        <dbReference type="Proteomes" id="UP000320461"/>
    </source>
</evidence>
<evidence type="ECO:0000313" key="1">
    <source>
        <dbReference type="EMBL" id="GEA84944.1"/>
    </source>
</evidence>
<gene>
    <name evidence="1" type="ORF">CGE01nite_21950</name>
</gene>
<keyword evidence="2" id="KW-1185">Reference proteome</keyword>
<dbReference type="InterPro" id="IPR036249">
    <property type="entry name" value="Thioredoxin-like_sf"/>
</dbReference>
<dbReference type="InterPro" id="IPR008554">
    <property type="entry name" value="Glutaredoxin-like"/>
</dbReference>
<dbReference type="Pfam" id="PF05768">
    <property type="entry name" value="Glrx-like"/>
    <property type="match status" value="1"/>
</dbReference>
<organism evidence="1 2">
    <name type="scientific">Cellulomonas gelida</name>
    <dbReference type="NCBI Taxonomy" id="1712"/>
    <lineage>
        <taxon>Bacteria</taxon>
        <taxon>Bacillati</taxon>
        <taxon>Actinomycetota</taxon>
        <taxon>Actinomycetes</taxon>
        <taxon>Micrococcales</taxon>
        <taxon>Cellulomonadaceae</taxon>
        <taxon>Cellulomonas</taxon>
    </lineage>
</organism>
<comment type="caution">
    <text evidence="1">The sequence shown here is derived from an EMBL/GenBank/DDBJ whole genome shotgun (WGS) entry which is preliminary data.</text>
</comment>
<dbReference type="RefSeq" id="WP_048343171.1">
    <property type="nucleotide sequence ID" value="NZ_BJLQ01000022.1"/>
</dbReference>
<dbReference type="Gene3D" id="3.40.30.10">
    <property type="entry name" value="Glutaredoxin"/>
    <property type="match status" value="1"/>
</dbReference>
<dbReference type="EMBL" id="BJLQ01000022">
    <property type="protein sequence ID" value="GEA84944.1"/>
    <property type="molecule type" value="Genomic_DNA"/>
</dbReference>
<dbReference type="AlphaFoldDB" id="A0A4Y3KNJ1"/>
<dbReference type="Proteomes" id="UP000320461">
    <property type="component" value="Unassembled WGS sequence"/>
</dbReference>
<protein>
    <submittedName>
        <fullName evidence="1">Thioredoxin family protein</fullName>
    </submittedName>
</protein>
<sequence length="89" mass="9813">MHDEPTTAPRVVLFSRDGCHLCADARALVAAEAALAGTTWREVDVDRDTEPGRDLGELSELVPVVEVDGVRQGYWRIESARLRRALAAR</sequence>